<dbReference type="PATRIC" id="fig|742737.3.peg.2840"/>
<dbReference type="Pfam" id="PF03480">
    <property type="entry name" value="DctP"/>
    <property type="match status" value="1"/>
</dbReference>
<evidence type="ECO:0000256" key="2">
    <source>
        <dbReference type="SAM" id="SignalP"/>
    </source>
</evidence>
<accession>G5IH58</accession>
<keyword evidence="4" id="KW-1185">Reference proteome</keyword>
<dbReference type="GO" id="GO:0030288">
    <property type="term" value="C:outer membrane-bounded periplasmic space"/>
    <property type="evidence" value="ECO:0007669"/>
    <property type="project" value="InterPro"/>
</dbReference>
<organism evidence="3 4">
    <name type="scientific">Hungatella hathewayi WAL-18680</name>
    <dbReference type="NCBI Taxonomy" id="742737"/>
    <lineage>
        <taxon>Bacteria</taxon>
        <taxon>Bacillati</taxon>
        <taxon>Bacillota</taxon>
        <taxon>Clostridia</taxon>
        <taxon>Lachnospirales</taxon>
        <taxon>Lachnospiraceae</taxon>
        <taxon>Hungatella</taxon>
    </lineage>
</organism>
<dbReference type="Gene3D" id="3.40.190.170">
    <property type="entry name" value="Bacterial extracellular solute-binding protein, family 7"/>
    <property type="match status" value="1"/>
</dbReference>
<dbReference type="GO" id="GO:0030246">
    <property type="term" value="F:carbohydrate binding"/>
    <property type="evidence" value="ECO:0007669"/>
    <property type="project" value="TreeGrafter"/>
</dbReference>
<feature type="signal peptide" evidence="2">
    <location>
        <begin position="1"/>
        <end position="23"/>
    </location>
</feature>
<proteinExistence type="predicted"/>
<dbReference type="PROSITE" id="PS51257">
    <property type="entry name" value="PROKAR_LIPOPROTEIN"/>
    <property type="match status" value="1"/>
</dbReference>
<evidence type="ECO:0000313" key="4">
    <source>
        <dbReference type="Proteomes" id="UP000005384"/>
    </source>
</evidence>
<dbReference type="EMBL" id="ADLN01000075">
    <property type="protein sequence ID" value="EHI59129.1"/>
    <property type="molecule type" value="Genomic_DNA"/>
</dbReference>
<dbReference type="NCBIfam" id="TIGR00787">
    <property type="entry name" value="dctP"/>
    <property type="match status" value="1"/>
</dbReference>
<feature type="chain" id="PRO_5039661948" evidence="2">
    <location>
        <begin position="24"/>
        <end position="341"/>
    </location>
</feature>
<dbReference type="GO" id="GO:0055085">
    <property type="term" value="P:transmembrane transport"/>
    <property type="evidence" value="ECO:0007669"/>
    <property type="project" value="InterPro"/>
</dbReference>
<dbReference type="InterPro" id="IPR004682">
    <property type="entry name" value="TRAP_DctP"/>
</dbReference>
<dbReference type="Proteomes" id="UP000005384">
    <property type="component" value="Unassembled WGS sequence"/>
</dbReference>
<dbReference type="NCBIfam" id="NF037995">
    <property type="entry name" value="TRAP_S1"/>
    <property type="match status" value="1"/>
</dbReference>
<evidence type="ECO:0000313" key="3">
    <source>
        <dbReference type="EMBL" id="EHI59129.1"/>
    </source>
</evidence>
<protein>
    <submittedName>
        <fullName evidence="3">Uncharacterized protein</fullName>
    </submittedName>
</protein>
<keyword evidence="1 2" id="KW-0732">Signal</keyword>
<dbReference type="CDD" id="cd13671">
    <property type="entry name" value="PBP2_TRAP_SBP_like_3"/>
    <property type="match status" value="1"/>
</dbReference>
<gene>
    <name evidence="3" type="ORF">HMPREF9473_02836</name>
</gene>
<dbReference type="PANTHER" id="PTHR33376:SF2">
    <property type="entry name" value="DICARBOXYLATE-BINDING PERIPLASMIC PROTEIN"/>
    <property type="match status" value="1"/>
</dbReference>
<reference evidence="3 4" key="1">
    <citation type="submission" date="2011-08" db="EMBL/GenBank/DDBJ databases">
        <title>The Genome Sequence of Clostridium hathewayi WAL-18680.</title>
        <authorList>
            <consortium name="The Broad Institute Genome Sequencing Platform"/>
            <person name="Earl A."/>
            <person name="Ward D."/>
            <person name="Feldgarden M."/>
            <person name="Gevers D."/>
            <person name="Finegold S.M."/>
            <person name="Summanen P.H."/>
            <person name="Molitoris D.R."/>
            <person name="Song M."/>
            <person name="Daigneault M."/>
            <person name="Allen-Vercoe E."/>
            <person name="Young S.K."/>
            <person name="Zeng Q."/>
            <person name="Gargeya S."/>
            <person name="Fitzgerald M."/>
            <person name="Haas B."/>
            <person name="Abouelleil A."/>
            <person name="Alvarado L."/>
            <person name="Arachchi H.M."/>
            <person name="Berlin A."/>
            <person name="Brown A."/>
            <person name="Chapman S.B."/>
            <person name="Chen Z."/>
            <person name="Dunbar C."/>
            <person name="Freedman E."/>
            <person name="Gearin G."/>
            <person name="Gellesch M."/>
            <person name="Goldberg J."/>
            <person name="Griggs A."/>
            <person name="Gujja S."/>
            <person name="Heiman D."/>
            <person name="Howarth C."/>
            <person name="Larson L."/>
            <person name="Lui A."/>
            <person name="MacDonald P.J.P."/>
            <person name="Montmayeur A."/>
            <person name="Murphy C."/>
            <person name="Neiman D."/>
            <person name="Pearson M."/>
            <person name="Priest M."/>
            <person name="Roberts A."/>
            <person name="Saif S."/>
            <person name="Shea T."/>
            <person name="Shenoy N."/>
            <person name="Sisk P."/>
            <person name="Stolte C."/>
            <person name="Sykes S."/>
            <person name="Wortman J."/>
            <person name="Nusbaum C."/>
            <person name="Birren B."/>
        </authorList>
    </citation>
    <scope>NUCLEOTIDE SEQUENCE [LARGE SCALE GENOMIC DNA]</scope>
    <source>
        <strain evidence="3 4">WAL-18680</strain>
    </source>
</reference>
<dbReference type="PANTHER" id="PTHR33376">
    <property type="match status" value="1"/>
</dbReference>
<dbReference type="AlphaFoldDB" id="G5IH58"/>
<dbReference type="HOGENOM" id="CLU_036176_4_0_9"/>
<comment type="caution">
    <text evidence="3">The sequence shown here is derived from an EMBL/GenBank/DDBJ whole genome shotgun (WGS) entry which is preliminary data.</text>
</comment>
<dbReference type="InterPro" id="IPR018389">
    <property type="entry name" value="DctP_fam"/>
</dbReference>
<dbReference type="RefSeq" id="WP_006780813.1">
    <property type="nucleotide sequence ID" value="NZ_CP040506.1"/>
</dbReference>
<dbReference type="PIRSF" id="PIRSF006470">
    <property type="entry name" value="DctB"/>
    <property type="match status" value="1"/>
</dbReference>
<dbReference type="InterPro" id="IPR038404">
    <property type="entry name" value="TRAP_DctP_sf"/>
</dbReference>
<sequence>MKKKLAGLFVSAALAVSMLSGCADSGAANSAQATAENPMVLNLAHNLAESHITSIALQQFADEVNEKSGGRLQIRIFPNGTLGSETEVLEQLMAGVVDMTRVSAPGLATYNEGYHAFGLPYIFDDNENYYKVMGSDAMGEFFRSSEADGFVTLTYYTSGSRSFYTIDKPIRKPEDLKGLKMRVQDMKSQTDMMKALGGTPVAMAMGDVYTALQTGIIDGSENNETVLTTGMHGEICKYFSVDQHTMIPDVLVIATDTWNSLSEEDRQILLDAARNSTDNHILEWEAAVNDALETAKTEMGVTIVEDVDKEAFRQATAGMIGEYREQYPKVGTVLDIIDSVE</sequence>
<dbReference type="SUPFAM" id="SSF53850">
    <property type="entry name" value="Periplasmic binding protein-like II"/>
    <property type="match status" value="1"/>
</dbReference>
<evidence type="ECO:0000256" key="1">
    <source>
        <dbReference type="ARBA" id="ARBA00022729"/>
    </source>
</evidence>
<dbReference type="OrthoDB" id="2796at2"/>
<name>G5IH58_9FIRM</name>